<evidence type="ECO:0000256" key="8">
    <source>
        <dbReference type="ARBA" id="ARBA00023136"/>
    </source>
</evidence>
<organism evidence="10 11">
    <name type="scientific">Anaerosphaera multitolerans</name>
    <dbReference type="NCBI Taxonomy" id="2487351"/>
    <lineage>
        <taxon>Bacteria</taxon>
        <taxon>Bacillati</taxon>
        <taxon>Bacillota</taxon>
        <taxon>Tissierellia</taxon>
        <taxon>Tissierellales</taxon>
        <taxon>Peptoniphilaceae</taxon>
        <taxon>Anaerosphaera</taxon>
    </lineage>
</organism>
<comment type="caution">
    <text evidence="10">The sequence shown here is derived from an EMBL/GenBank/DDBJ whole genome shotgun (WGS) entry which is preliminary data.</text>
</comment>
<evidence type="ECO:0000256" key="3">
    <source>
        <dbReference type="ARBA" id="ARBA00022448"/>
    </source>
</evidence>
<dbReference type="InterPro" id="IPR004692">
    <property type="entry name" value="SecG"/>
</dbReference>
<keyword evidence="7 9" id="KW-0811">Translocation</keyword>
<evidence type="ECO:0000256" key="6">
    <source>
        <dbReference type="ARBA" id="ARBA00022989"/>
    </source>
</evidence>
<reference evidence="10 11" key="1">
    <citation type="submission" date="2018-11" db="EMBL/GenBank/DDBJ databases">
        <title>Genome sequencing and assembly of Anaerosphaera sp. nov., GS7-6-2.</title>
        <authorList>
            <person name="Rettenmaier R."/>
            <person name="Liebl W."/>
            <person name="Zverlov V."/>
        </authorList>
    </citation>
    <scope>NUCLEOTIDE SEQUENCE [LARGE SCALE GENOMIC DNA]</scope>
    <source>
        <strain evidence="10 11">GS7-6-2</strain>
    </source>
</reference>
<dbReference type="RefSeq" id="WP_127725297.1">
    <property type="nucleotide sequence ID" value="NZ_RLIH01000019.1"/>
</dbReference>
<dbReference type="NCBIfam" id="TIGR00810">
    <property type="entry name" value="secG"/>
    <property type="match status" value="1"/>
</dbReference>
<dbReference type="Proteomes" id="UP000288812">
    <property type="component" value="Unassembled WGS sequence"/>
</dbReference>
<evidence type="ECO:0000256" key="5">
    <source>
        <dbReference type="ARBA" id="ARBA00022927"/>
    </source>
</evidence>
<dbReference type="EMBL" id="RLIH01000019">
    <property type="protein sequence ID" value="RVU53959.1"/>
    <property type="molecule type" value="Genomic_DNA"/>
</dbReference>
<evidence type="ECO:0000256" key="9">
    <source>
        <dbReference type="RuleBase" id="RU365087"/>
    </source>
</evidence>
<comment type="function">
    <text evidence="9">Involved in protein export. Participates in an early event of protein translocation.</text>
</comment>
<dbReference type="GO" id="GO:0015450">
    <property type="term" value="F:protein-transporting ATPase activity"/>
    <property type="evidence" value="ECO:0007669"/>
    <property type="project" value="UniProtKB-UniRule"/>
</dbReference>
<dbReference type="OrthoDB" id="1699155at2"/>
<feature type="transmembrane region" description="Helical" evidence="9">
    <location>
        <begin position="6"/>
        <end position="23"/>
    </location>
</feature>
<feature type="transmembrane region" description="Helical" evidence="9">
    <location>
        <begin position="55"/>
        <end position="72"/>
    </location>
</feature>
<keyword evidence="8 9" id="KW-0472">Membrane</keyword>
<evidence type="ECO:0000256" key="1">
    <source>
        <dbReference type="ARBA" id="ARBA00004141"/>
    </source>
</evidence>
<keyword evidence="5 9" id="KW-0653">Protein transport</keyword>
<keyword evidence="3 9" id="KW-0813">Transport</keyword>
<proteinExistence type="inferred from homology"/>
<dbReference type="GO" id="GO:0009306">
    <property type="term" value="P:protein secretion"/>
    <property type="evidence" value="ECO:0007669"/>
    <property type="project" value="UniProtKB-UniRule"/>
</dbReference>
<keyword evidence="9" id="KW-1003">Cell membrane</keyword>
<evidence type="ECO:0000313" key="10">
    <source>
        <dbReference type="EMBL" id="RVU53959.1"/>
    </source>
</evidence>
<evidence type="ECO:0000256" key="2">
    <source>
        <dbReference type="ARBA" id="ARBA00008445"/>
    </source>
</evidence>
<evidence type="ECO:0000256" key="7">
    <source>
        <dbReference type="ARBA" id="ARBA00023010"/>
    </source>
</evidence>
<keyword evidence="4 9" id="KW-0812">Transmembrane</keyword>
<dbReference type="Pfam" id="PF03840">
    <property type="entry name" value="SecG"/>
    <property type="match status" value="1"/>
</dbReference>
<name>A0A437S4L6_9FIRM</name>
<dbReference type="AlphaFoldDB" id="A0A437S4L6"/>
<keyword evidence="6 9" id="KW-1133">Transmembrane helix</keyword>
<protein>
    <recommendedName>
        <fullName evidence="9">Protein-export membrane protein SecG</fullName>
    </recommendedName>
</protein>
<keyword evidence="11" id="KW-1185">Reference proteome</keyword>
<gene>
    <name evidence="10" type="primary">secG</name>
    <name evidence="10" type="ORF">EF514_09970</name>
</gene>
<comment type="subcellular location">
    <subcellularLocation>
        <location evidence="9">Cell membrane</location>
        <topology evidence="9">Multi-pass membrane protein</topology>
    </subcellularLocation>
    <subcellularLocation>
        <location evidence="1">Membrane</location>
        <topology evidence="1">Multi-pass membrane protein</topology>
    </subcellularLocation>
</comment>
<dbReference type="GO" id="GO:0005886">
    <property type="term" value="C:plasma membrane"/>
    <property type="evidence" value="ECO:0007669"/>
    <property type="project" value="UniProtKB-SubCell"/>
</dbReference>
<evidence type="ECO:0000313" key="11">
    <source>
        <dbReference type="Proteomes" id="UP000288812"/>
    </source>
</evidence>
<evidence type="ECO:0000256" key="4">
    <source>
        <dbReference type="ARBA" id="ARBA00022692"/>
    </source>
</evidence>
<sequence>METVLSAIIAITAIILIVTVVLTESDQAGLGTLSGAETAWGEHKGSSKKDIQNKIIIVSSIVFAVAILVLAVF</sequence>
<accession>A0A437S4L6</accession>
<comment type="similarity">
    <text evidence="2 9">Belongs to the SecG family.</text>
</comment>